<accession>T1FJ72</accession>
<evidence type="ECO:0000313" key="1">
    <source>
        <dbReference type="EMBL" id="ESO11449.1"/>
    </source>
</evidence>
<gene>
    <name evidence="2" type="primary">20208871</name>
    <name evidence="1" type="ORF">HELRODRAFT_183142</name>
</gene>
<dbReference type="KEGG" id="hro:HELRODRAFT_183142"/>
<dbReference type="EMBL" id="KB095813">
    <property type="protein sequence ID" value="ESO11449.1"/>
    <property type="molecule type" value="Genomic_DNA"/>
</dbReference>
<dbReference type="InterPro" id="IPR036691">
    <property type="entry name" value="Endo/exonu/phosph_ase_sf"/>
</dbReference>
<dbReference type="EnsemblMetazoa" id="HelroT183142">
    <property type="protein sequence ID" value="HelroP183142"/>
    <property type="gene ID" value="HelroG183142"/>
</dbReference>
<evidence type="ECO:0000313" key="2">
    <source>
        <dbReference type="EnsemblMetazoa" id="HelroP183142"/>
    </source>
</evidence>
<protein>
    <recommendedName>
        <fullName evidence="4">Endonuclease/exonuclease/phosphatase domain-containing protein</fullName>
    </recommendedName>
</protein>
<keyword evidence="3" id="KW-1185">Reference proteome</keyword>
<dbReference type="AlphaFoldDB" id="T1FJ72"/>
<dbReference type="RefSeq" id="XP_009010430.1">
    <property type="nucleotide sequence ID" value="XM_009012182.1"/>
</dbReference>
<dbReference type="GeneID" id="20208871"/>
<dbReference type="SUPFAM" id="SSF56219">
    <property type="entry name" value="DNase I-like"/>
    <property type="match status" value="1"/>
</dbReference>
<reference evidence="2" key="3">
    <citation type="submission" date="2015-06" db="UniProtKB">
        <authorList>
            <consortium name="EnsemblMetazoa"/>
        </authorList>
    </citation>
    <scope>IDENTIFICATION</scope>
</reference>
<proteinExistence type="predicted"/>
<reference evidence="1 3" key="2">
    <citation type="journal article" date="2013" name="Nature">
        <title>Insights into bilaterian evolution from three spiralian genomes.</title>
        <authorList>
            <person name="Simakov O."/>
            <person name="Marletaz F."/>
            <person name="Cho S.J."/>
            <person name="Edsinger-Gonzales E."/>
            <person name="Havlak P."/>
            <person name="Hellsten U."/>
            <person name="Kuo D.H."/>
            <person name="Larsson T."/>
            <person name="Lv J."/>
            <person name="Arendt D."/>
            <person name="Savage R."/>
            <person name="Osoegawa K."/>
            <person name="de Jong P."/>
            <person name="Grimwood J."/>
            <person name="Chapman J.A."/>
            <person name="Shapiro H."/>
            <person name="Aerts A."/>
            <person name="Otillar R.P."/>
            <person name="Terry A.Y."/>
            <person name="Boore J.L."/>
            <person name="Grigoriev I.V."/>
            <person name="Lindberg D.R."/>
            <person name="Seaver E.C."/>
            <person name="Weisblat D.A."/>
            <person name="Putnam N.H."/>
            <person name="Rokhsar D.S."/>
        </authorList>
    </citation>
    <scope>NUCLEOTIDE SEQUENCE</scope>
</reference>
<dbReference type="InParanoid" id="T1FJ72"/>
<reference evidence="3" key="1">
    <citation type="submission" date="2012-12" db="EMBL/GenBank/DDBJ databases">
        <authorList>
            <person name="Hellsten U."/>
            <person name="Grimwood J."/>
            <person name="Chapman J.A."/>
            <person name="Shapiro H."/>
            <person name="Aerts A."/>
            <person name="Otillar R.P."/>
            <person name="Terry A.Y."/>
            <person name="Boore J.L."/>
            <person name="Simakov O."/>
            <person name="Marletaz F."/>
            <person name="Cho S.-J."/>
            <person name="Edsinger-Gonzales E."/>
            <person name="Havlak P."/>
            <person name="Kuo D.-H."/>
            <person name="Larsson T."/>
            <person name="Lv J."/>
            <person name="Arendt D."/>
            <person name="Savage R."/>
            <person name="Osoegawa K."/>
            <person name="de Jong P."/>
            <person name="Lindberg D.R."/>
            <person name="Seaver E.C."/>
            <person name="Weisblat D.A."/>
            <person name="Putnam N.H."/>
            <person name="Grigoriev I.V."/>
            <person name="Rokhsar D.S."/>
        </authorList>
    </citation>
    <scope>NUCLEOTIDE SEQUENCE</scope>
</reference>
<dbReference type="Proteomes" id="UP000015101">
    <property type="component" value="Unassembled WGS sequence"/>
</dbReference>
<evidence type="ECO:0000313" key="3">
    <source>
        <dbReference type="Proteomes" id="UP000015101"/>
    </source>
</evidence>
<dbReference type="CTD" id="20208871"/>
<dbReference type="STRING" id="6412.T1FJ72"/>
<dbReference type="HOGENOM" id="CLU_1462845_0_0_1"/>
<organism evidence="2 3">
    <name type="scientific">Helobdella robusta</name>
    <name type="common">Californian leech</name>
    <dbReference type="NCBI Taxonomy" id="6412"/>
    <lineage>
        <taxon>Eukaryota</taxon>
        <taxon>Metazoa</taxon>
        <taxon>Spiralia</taxon>
        <taxon>Lophotrochozoa</taxon>
        <taxon>Annelida</taxon>
        <taxon>Clitellata</taxon>
        <taxon>Hirudinea</taxon>
        <taxon>Rhynchobdellida</taxon>
        <taxon>Glossiphoniidae</taxon>
        <taxon>Helobdella</taxon>
    </lineage>
</organism>
<evidence type="ECO:0008006" key="4">
    <source>
        <dbReference type="Google" id="ProtNLM"/>
    </source>
</evidence>
<dbReference type="Gene3D" id="3.60.10.10">
    <property type="entry name" value="Endonuclease/exonuclease/phosphatase"/>
    <property type="match status" value="1"/>
</dbReference>
<dbReference type="EMBL" id="AMQM01008608">
    <property type="status" value="NOT_ANNOTATED_CDS"/>
    <property type="molecule type" value="Genomic_DNA"/>
</dbReference>
<name>T1FJ72_HELRO</name>
<dbReference type="OrthoDB" id="10055461at2759"/>
<sequence length="185" mass="20845">MNTKPEEQWAGEEKNSIRLDRLDTCFVPIGNSSAARIPIRIVIAISYKARTNQLLISCDTLNTPFSVATWNARTWYLTGKFENVKQEMKRMNLSILGNTWKKSDVITFEEGKLIYLLWSLAVIQVYAPMIESSEEDLNAFYSNLNDALKTCKSQEVVIMIGDLNAKVGSEKIRGVVGPHGIGERN</sequence>